<dbReference type="AlphaFoldDB" id="Q2LW79"/>
<dbReference type="HOGENOM" id="CLU_3048747_0_0_7"/>
<dbReference type="KEGG" id="sat:SYN_01230"/>
<dbReference type="InParanoid" id="Q2LW79"/>
<sequence>MCEFLRYGNDPVFSACRFFIDMDLWFLYSALLKKNPMNAFTVAGATERIAFIIQ</sequence>
<evidence type="ECO:0000313" key="1">
    <source>
        <dbReference type="EMBL" id="ABC78342.1"/>
    </source>
</evidence>
<gene>
    <name evidence="1" type="ORF">SYN_01230</name>
</gene>
<dbReference type="EMBL" id="CP000252">
    <property type="protein sequence ID" value="ABC78342.1"/>
    <property type="molecule type" value="Genomic_DNA"/>
</dbReference>
<organism evidence="1 2">
    <name type="scientific">Syntrophus aciditrophicus (strain SB)</name>
    <dbReference type="NCBI Taxonomy" id="56780"/>
    <lineage>
        <taxon>Bacteria</taxon>
        <taxon>Pseudomonadati</taxon>
        <taxon>Thermodesulfobacteriota</taxon>
        <taxon>Syntrophia</taxon>
        <taxon>Syntrophales</taxon>
        <taxon>Syntrophaceae</taxon>
        <taxon>Syntrophus</taxon>
    </lineage>
</organism>
<proteinExistence type="predicted"/>
<protein>
    <submittedName>
        <fullName evidence="1">Hypothetical cytosolic protein</fullName>
    </submittedName>
</protein>
<accession>Q2LW79</accession>
<name>Q2LW79_SYNAS</name>
<evidence type="ECO:0000313" key="2">
    <source>
        <dbReference type="Proteomes" id="UP000001933"/>
    </source>
</evidence>
<dbReference type="STRING" id="56780.SYN_01230"/>
<dbReference type="Proteomes" id="UP000001933">
    <property type="component" value="Chromosome"/>
</dbReference>
<reference evidence="1 2" key="1">
    <citation type="journal article" date="2007" name="Proc. Natl. Acad. Sci. U.S.A.">
        <title>The genome of Syntrophus aciditrophicus: life at the thermodynamic limit of microbial growth.</title>
        <authorList>
            <person name="McInerney M.J."/>
            <person name="Rohlin L."/>
            <person name="Mouttaki H."/>
            <person name="Kim U."/>
            <person name="Krupp R.S."/>
            <person name="Rios-Hernandez L."/>
            <person name="Sieber J."/>
            <person name="Struchtemeyer C.G."/>
            <person name="Bhattacharyya A."/>
            <person name="Campbell J.W."/>
            <person name="Gunsalus R.P."/>
        </authorList>
    </citation>
    <scope>NUCLEOTIDE SEQUENCE [LARGE SCALE GENOMIC DNA]</scope>
    <source>
        <strain evidence="1 2">SB</strain>
    </source>
</reference>
<keyword evidence="2" id="KW-1185">Reference proteome</keyword>